<sequence>MTKLYLQGEEERMKPIPRSAFSQHVKEMHREREKGFELEYHSLASPKVYPHFIAKLDCNGPKNRFANIYPFDDSRVVLSVLDGIEGSDYINASFIDGYNRRDAYIAAQGTGIQSFIL</sequence>
<evidence type="ECO:0000313" key="2">
    <source>
        <dbReference type="EnsemblMetazoa" id="Aqu2.1.05005_001"/>
    </source>
</evidence>
<protein>
    <recommendedName>
        <fullName evidence="1">Tyrosine-protein phosphatase domain-containing protein</fullName>
    </recommendedName>
</protein>
<accession>A0A1X7SSL4</accession>
<dbReference type="PANTHER" id="PTHR19134">
    <property type="entry name" value="RECEPTOR-TYPE TYROSINE-PROTEIN PHOSPHATASE"/>
    <property type="match status" value="1"/>
</dbReference>
<reference evidence="2" key="1">
    <citation type="submission" date="2017-05" db="UniProtKB">
        <authorList>
            <consortium name="EnsemblMetazoa"/>
        </authorList>
    </citation>
    <scope>IDENTIFICATION</scope>
</reference>
<dbReference type="GO" id="GO:0004725">
    <property type="term" value="F:protein tyrosine phosphatase activity"/>
    <property type="evidence" value="ECO:0007669"/>
    <property type="project" value="InterPro"/>
</dbReference>
<dbReference type="eggNOG" id="KOG4228">
    <property type="taxonomic scope" value="Eukaryota"/>
</dbReference>
<organism evidence="2">
    <name type="scientific">Amphimedon queenslandica</name>
    <name type="common">Sponge</name>
    <dbReference type="NCBI Taxonomy" id="400682"/>
    <lineage>
        <taxon>Eukaryota</taxon>
        <taxon>Metazoa</taxon>
        <taxon>Porifera</taxon>
        <taxon>Demospongiae</taxon>
        <taxon>Heteroscleromorpha</taxon>
        <taxon>Haplosclerida</taxon>
        <taxon>Niphatidae</taxon>
        <taxon>Amphimedon</taxon>
    </lineage>
</organism>
<dbReference type="AlphaFoldDB" id="A0A1X7SSL4"/>
<dbReference type="InterPro" id="IPR000242">
    <property type="entry name" value="PTP_cat"/>
</dbReference>
<dbReference type="SUPFAM" id="SSF52799">
    <property type="entry name" value="(Phosphotyrosine protein) phosphatases II"/>
    <property type="match status" value="1"/>
</dbReference>
<dbReference type="Pfam" id="PF00102">
    <property type="entry name" value="Y_phosphatase"/>
    <property type="match status" value="1"/>
</dbReference>
<dbReference type="PROSITE" id="PS50055">
    <property type="entry name" value="TYR_PHOSPHATASE_PTP"/>
    <property type="match status" value="1"/>
</dbReference>
<proteinExistence type="predicted"/>
<dbReference type="InterPro" id="IPR050348">
    <property type="entry name" value="Protein-Tyr_Phosphatase"/>
</dbReference>
<evidence type="ECO:0000259" key="1">
    <source>
        <dbReference type="PROSITE" id="PS50055"/>
    </source>
</evidence>
<dbReference type="EnsemblMetazoa" id="Aqu2.1.05005_001">
    <property type="protein sequence ID" value="Aqu2.1.05005_001"/>
    <property type="gene ID" value="Aqu2.1.05005"/>
</dbReference>
<dbReference type="InParanoid" id="A0A1X7SSL4"/>
<name>A0A1X7SSL4_AMPQE</name>
<feature type="domain" description="Tyrosine-protein phosphatase" evidence="1">
    <location>
        <begin position="36"/>
        <end position="117"/>
    </location>
</feature>
<dbReference type="OrthoDB" id="6274266at2759"/>
<dbReference type="Gene3D" id="3.90.190.10">
    <property type="entry name" value="Protein tyrosine phosphatase superfamily"/>
    <property type="match status" value="1"/>
</dbReference>
<dbReference type="InterPro" id="IPR029021">
    <property type="entry name" value="Prot-tyrosine_phosphatase-like"/>
</dbReference>
<dbReference type="PANTHER" id="PTHR19134:SF449">
    <property type="entry name" value="TYROSINE-PROTEIN PHOSPHATASE 1"/>
    <property type="match status" value="1"/>
</dbReference>